<name>A0A1A8IR02_NOTKU</name>
<feature type="non-terminal residue" evidence="1">
    <location>
        <position position="1"/>
    </location>
</feature>
<accession>A0A1A8IR02</accession>
<reference evidence="1" key="2">
    <citation type="submission" date="2016-06" db="EMBL/GenBank/DDBJ databases">
        <title>The genome of a short-lived fish provides insights into sex chromosome evolution and the genetic control of aging.</title>
        <authorList>
            <person name="Reichwald K."/>
            <person name="Felder M."/>
            <person name="Petzold A."/>
            <person name="Koch P."/>
            <person name="Groth M."/>
            <person name="Platzer M."/>
        </authorList>
    </citation>
    <scope>NUCLEOTIDE SEQUENCE</scope>
    <source>
        <tissue evidence="1">Brain</tissue>
    </source>
</reference>
<protein>
    <submittedName>
        <fullName evidence="1">Uncharacterized protein</fullName>
    </submittedName>
</protein>
<dbReference type="AlphaFoldDB" id="A0A1A8IR02"/>
<reference evidence="1" key="1">
    <citation type="submission" date="2016-05" db="EMBL/GenBank/DDBJ databases">
        <authorList>
            <person name="Lavstsen T."/>
            <person name="Jespersen J.S."/>
        </authorList>
    </citation>
    <scope>NUCLEOTIDE SEQUENCE</scope>
    <source>
        <tissue evidence="1">Brain</tissue>
    </source>
</reference>
<gene>
    <name evidence="1" type="primary">Nfu_g_1_018142</name>
</gene>
<organism evidence="1">
    <name type="scientific">Nothobranchius kuhntae</name>
    <name type="common">Beira killifish</name>
    <dbReference type="NCBI Taxonomy" id="321403"/>
    <lineage>
        <taxon>Eukaryota</taxon>
        <taxon>Metazoa</taxon>
        <taxon>Chordata</taxon>
        <taxon>Craniata</taxon>
        <taxon>Vertebrata</taxon>
        <taxon>Euteleostomi</taxon>
        <taxon>Actinopterygii</taxon>
        <taxon>Neopterygii</taxon>
        <taxon>Teleostei</taxon>
        <taxon>Neoteleostei</taxon>
        <taxon>Acanthomorphata</taxon>
        <taxon>Ovalentaria</taxon>
        <taxon>Atherinomorphae</taxon>
        <taxon>Cyprinodontiformes</taxon>
        <taxon>Nothobranchiidae</taxon>
        <taxon>Nothobranchius</taxon>
    </lineage>
</organism>
<proteinExistence type="predicted"/>
<dbReference type="EMBL" id="HAED01013322">
    <property type="protein sequence ID" value="SBQ99767.1"/>
    <property type="molecule type" value="Transcribed_RNA"/>
</dbReference>
<sequence>PRLGWSHHGAPDAPLLLVPGQFQTATGPGHCTRLHLKCCKRAPWANAWSCGGSCMLRRACSSCQQPLCSGCNQ</sequence>
<evidence type="ECO:0000313" key="1">
    <source>
        <dbReference type="EMBL" id="SBQ99767.1"/>
    </source>
</evidence>